<proteinExistence type="predicted"/>
<organism evidence="8 9">
    <name type="scientific">Knoellia locipacati</name>
    <dbReference type="NCBI Taxonomy" id="882824"/>
    <lineage>
        <taxon>Bacteria</taxon>
        <taxon>Bacillati</taxon>
        <taxon>Actinomycetota</taxon>
        <taxon>Actinomycetes</taxon>
        <taxon>Micrococcales</taxon>
        <taxon>Intrasporangiaceae</taxon>
        <taxon>Knoellia</taxon>
    </lineage>
</organism>
<dbReference type="AlphaFoldDB" id="A0A512SWV1"/>
<dbReference type="GO" id="GO:0046872">
    <property type="term" value="F:metal ion binding"/>
    <property type="evidence" value="ECO:0007669"/>
    <property type="project" value="UniProtKB-KW"/>
</dbReference>
<keyword evidence="9" id="KW-1185">Reference proteome</keyword>
<dbReference type="EMBL" id="BKBA01000003">
    <property type="protein sequence ID" value="GEQ12417.1"/>
    <property type="molecule type" value="Genomic_DNA"/>
</dbReference>
<feature type="transmembrane region" description="Helical" evidence="7">
    <location>
        <begin position="80"/>
        <end position="99"/>
    </location>
</feature>
<feature type="binding site" evidence="6">
    <location>
        <position position="237"/>
    </location>
    <ligand>
        <name>Zn(2+)</name>
        <dbReference type="ChEBI" id="CHEBI:29105"/>
        <note>catalytic</note>
    </ligand>
</feature>
<evidence type="ECO:0000256" key="4">
    <source>
        <dbReference type="ARBA" id="ARBA00022989"/>
    </source>
</evidence>
<comment type="caution">
    <text evidence="8">The sequence shown here is derived from an EMBL/GenBank/DDBJ whole genome shotgun (WGS) entry which is preliminary data.</text>
</comment>
<evidence type="ECO:0000256" key="2">
    <source>
        <dbReference type="ARBA" id="ARBA00022692"/>
    </source>
</evidence>
<keyword evidence="6" id="KW-0862">Zinc</keyword>
<feature type="transmembrane region" description="Helical" evidence="7">
    <location>
        <begin position="168"/>
        <end position="190"/>
    </location>
</feature>
<gene>
    <name evidence="8" type="ORF">KLO01_04640</name>
</gene>
<keyword evidence="2 7" id="KW-0812">Transmembrane</keyword>
<dbReference type="InterPro" id="IPR008901">
    <property type="entry name" value="ACER"/>
</dbReference>
<feature type="binding site" evidence="6">
    <location>
        <position position="241"/>
    </location>
    <ligand>
        <name>Zn(2+)</name>
        <dbReference type="ChEBI" id="CHEBI:29105"/>
        <note>catalytic</note>
    </ligand>
</feature>
<evidence type="ECO:0000313" key="9">
    <source>
        <dbReference type="Proteomes" id="UP000321793"/>
    </source>
</evidence>
<evidence type="ECO:0000256" key="7">
    <source>
        <dbReference type="SAM" id="Phobius"/>
    </source>
</evidence>
<sequence>MPDRRPLLVTGVTAAASLALVLAAVRWGWLGPDMGRGDGFCEAARPGWVRQPANTWSNLGFVLAGLAVAAHAAHRHRLGLTLGAHPGLATAFAALAVLLGPGSMAMHATQSDLGGHLDLLSMFLVSGFALAYAVMRFLRRGPVVFAAVFVVAVLAGMAVHLRGGSVPVLGHVGNAAFAAELWLAIALEVVLARRPEARQDRWWALASVLTLGVAFAIWTTGTRGHAWCRPDSLLQQHGVWHLLCAAAAYLLFRHYAAERPREREHPAYRP</sequence>
<feature type="transmembrane region" description="Helical" evidence="7">
    <location>
        <begin position="55"/>
        <end position="73"/>
    </location>
</feature>
<evidence type="ECO:0000256" key="3">
    <source>
        <dbReference type="ARBA" id="ARBA00022801"/>
    </source>
</evidence>
<feature type="transmembrane region" description="Helical" evidence="7">
    <location>
        <begin position="202"/>
        <end position="219"/>
    </location>
</feature>
<comment type="subcellular location">
    <subcellularLocation>
        <location evidence="1">Membrane</location>
        <topology evidence="1">Multi-pass membrane protein</topology>
    </subcellularLocation>
</comment>
<keyword evidence="3" id="KW-0378">Hydrolase</keyword>
<evidence type="ECO:0000256" key="1">
    <source>
        <dbReference type="ARBA" id="ARBA00004141"/>
    </source>
</evidence>
<feature type="transmembrane region" description="Helical" evidence="7">
    <location>
        <begin position="143"/>
        <end position="162"/>
    </location>
</feature>
<reference evidence="8 9" key="1">
    <citation type="submission" date="2019-07" db="EMBL/GenBank/DDBJ databases">
        <title>Whole genome shotgun sequence of Knoellia locipacati NBRC 109775.</title>
        <authorList>
            <person name="Hosoyama A."/>
            <person name="Uohara A."/>
            <person name="Ohji S."/>
            <person name="Ichikawa N."/>
        </authorList>
    </citation>
    <scope>NUCLEOTIDE SEQUENCE [LARGE SCALE GENOMIC DNA]</scope>
    <source>
        <strain evidence="8 9">NBRC 109775</strain>
    </source>
</reference>
<evidence type="ECO:0008006" key="10">
    <source>
        <dbReference type="Google" id="ProtNLM"/>
    </source>
</evidence>
<feature type="binding site" evidence="6">
    <location>
        <position position="107"/>
    </location>
    <ligand>
        <name>Zn(2+)</name>
        <dbReference type="ChEBI" id="CHEBI:29105"/>
        <note>catalytic</note>
    </ligand>
</feature>
<keyword evidence="6" id="KW-0479">Metal-binding</keyword>
<keyword evidence="5 7" id="KW-0472">Membrane</keyword>
<keyword evidence="4 7" id="KW-1133">Transmembrane helix</keyword>
<evidence type="ECO:0000256" key="6">
    <source>
        <dbReference type="PIRSR" id="PIRSR608901-2"/>
    </source>
</evidence>
<dbReference type="Pfam" id="PF05875">
    <property type="entry name" value="Ceramidase"/>
    <property type="match status" value="1"/>
</dbReference>
<dbReference type="GO" id="GO:0016020">
    <property type="term" value="C:membrane"/>
    <property type="evidence" value="ECO:0007669"/>
    <property type="project" value="UniProtKB-SubCell"/>
</dbReference>
<protein>
    <recommendedName>
        <fullName evidence="10">Ceramidase</fullName>
    </recommendedName>
</protein>
<dbReference type="GO" id="GO:0016811">
    <property type="term" value="F:hydrolase activity, acting on carbon-nitrogen (but not peptide) bonds, in linear amides"/>
    <property type="evidence" value="ECO:0007669"/>
    <property type="project" value="InterPro"/>
</dbReference>
<evidence type="ECO:0000256" key="5">
    <source>
        <dbReference type="ARBA" id="ARBA00023136"/>
    </source>
</evidence>
<accession>A0A512SWV1</accession>
<dbReference type="Proteomes" id="UP000321793">
    <property type="component" value="Unassembled WGS sequence"/>
</dbReference>
<evidence type="ECO:0000313" key="8">
    <source>
        <dbReference type="EMBL" id="GEQ12417.1"/>
    </source>
</evidence>
<dbReference type="GO" id="GO:0006672">
    <property type="term" value="P:ceramide metabolic process"/>
    <property type="evidence" value="ECO:0007669"/>
    <property type="project" value="InterPro"/>
</dbReference>
<comment type="cofactor">
    <cofactor evidence="6">
        <name>Zn(2+)</name>
        <dbReference type="ChEBI" id="CHEBI:29105"/>
    </cofactor>
</comment>
<name>A0A512SWV1_9MICO</name>
<feature type="transmembrane region" description="Helical" evidence="7">
    <location>
        <begin position="239"/>
        <end position="256"/>
    </location>
</feature>
<feature type="transmembrane region" description="Helical" evidence="7">
    <location>
        <begin position="119"/>
        <end position="138"/>
    </location>
</feature>